<evidence type="ECO:0000313" key="11">
    <source>
        <dbReference type="Proteomes" id="UP000094236"/>
    </source>
</evidence>
<feature type="transmembrane region" description="Helical" evidence="8">
    <location>
        <begin position="194"/>
        <end position="217"/>
    </location>
</feature>
<feature type="transmembrane region" description="Helical" evidence="8">
    <location>
        <begin position="392"/>
        <end position="410"/>
    </location>
</feature>
<comment type="subcellular location">
    <subcellularLocation>
        <location evidence="8">Cell membrane</location>
        <topology evidence="8">Multi-pass membrane protein</topology>
    </subcellularLocation>
    <subcellularLocation>
        <location evidence="1">Membrane</location>
        <topology evidence="1">Multi-pass membrane protein</topology>
    </subcellularLocation>
</comment>
<dbReference type="Pfam" id="PF07690">
    <property type="entry name" value="MFS_1"/>
    <property type="match status" value="1"/>
</dbReference>
<keyword evidence="4 8" id="KW-0812">Transmembrane</keyword>
<dbReference type="EMBL" id="KV454013">
    <property type="protein sequence ID" value="ODV96271.1"/>
    <property type="molecule type" value="Genomic_DNA"/>
</dbReference>
<dbReference type="STRING" id="669874.A0A1E4TX12"/>
<dbReference type="Proteomes" id="UP000094236">
    <property type="component" value="Unassembled WGS sequence"/>
</dbReference>
<name>A0A1E4TX12_PACTA</name>
<evidence type="ECO:0000256" key="6">
    <source>
        <dbReference type="ARBA" id="ARBA00023063"/>
    </source>
</evidence>
<dbReference type="SUPFAM" id="SSF103473">
    <property type="entry name" value="MFS general substrate transporter"/>
    <property type="match status" value="1"/>
</dbReference>
<protein>
    <recommendedName>
        <fullName evidence="8">Nitrate/nitrite transporter</fullName>
    </recommendedName>
</protein>
<evidence type="ECO:0000256" key="4">
    <source>
        <dbReference type="ARBA" id="ARBA00022692"/>
    </source>
</evidence>
<dbReference type="PANTHER" id="PTHR23515">
    <property type="entry name" value="HIGH-AFFINITY NITRATE TRANSPORTER 2.3"/>
    <property type="match status" value="1"/>
</dbReference>
<dbReference type="InterPro" id="IPR004737">
    <property type="entry name" value="NO3_transporter_NarK/NarU-like"/>
</dbReference>
<feature type="transmembrane region" description="Helical" evidence="8">
    <location>
        <begin position="72"/>
        <end position="89"/>
    </location>
</feature>
<sequence>MKLQTLWQNPEINPKTRKALSIPLLNVFDPYGRIFHLAWLGFFASFLSWFAFPPLLSGTVKEDLKLTAKDISNNNICGLAATLVARVILGPLCDRFGPRWTMAGVLIVGTVPTALIPCVTNVSGLHAIRFFIGLLGGSFVPCQVWTTVFFDTSIVGTANSLVGGWGNAGGGVAFFVMPAIVADLANDGYSLHKTWGYAFVIGPMIILLFVAALVIIFGQDCPEGKWADRTDVLGIGIDVTITNVLSVPMSASNEKELIEPITSKQVIEAFQNKDSNLEKEEGIVPVETQMGKIVDLEDIIENPKPLDLLKVGFHWRTMLVALAYLTTFGGELAVESVMTALYKQHSGNKWSQQLSGDWASMLGLLNVVSRPVGGLIGDFLYRFFKTTKAKKFWMIFCGFMEGLFLLWIGLKKDLPMAGLIVAMAIMDIFMEMGNGANFCLVPQINPHHTGIVSGITGAFGNLGGIFFSLVFRYQATDGVTNYFKSFWIIGIVMMIVNFGIAFIPVREDRPEGYKEKNDSEVDKV</sequence>
<dbReference type="AlphaFoldDB" id="A0A1E4TX12"/>
<evidence type="ECO:0000256" key="2">
    <source>
        <dbReference type="ARBA" id="ARBA00008432"/>
    </source>
</evidence>
<dbReference type="GO" id="GO:0015113">
    <property type="term" value="F:nitrite transmembrane transporter activity"/>
    <property type="evidence" value="ECO:0007669"/>
    <property type="project" value="InterPro"/>
</dbReference>
<comment type="similarity">
    <text evidence="2 8">Belongs to the major facilitator superfamily. Nitrate/nitrite porter (TC 2.A.1.8) family.</text>
</comment>
<keyword evidence="8" id="KW-1003">Cell membrane</keyword>
<dbReference type="InterPro" id="IPR020846">
    <property type="entry name" value="MFS_dom"/>
</dbReference>
<evidence type="ECO:0000256" key="5">
    <source>
        <dbReference type="ARBA" id="ARBA00022989"/>
    </source>
</evidence>
<evidence type="ECO:0000313" key="10">
    <source>
        <dbReference type="EMBL" id="ODV96271.1"/>
    </source>
</evidence>
<feature type="transmembrane region" description="Helical" evidence="8">
    <location>
        <begin position="485"/>
        <end position="505"/>
    </location>
</feature>
<evidence type="ECO:0000256" key="1">
    <source>
        <dbReference type="ARBA" id="ARBA00004141"/>
    </source>
</evidence>
<dbReference type="Gene3D" id="1.20.1250.20">
    <property type="entry name" value="MFS general substrate transporter like domains"/>
    <property type="match status" value="2"/>
</dbReference>
<evidence type="ECO:0000256" key="7">
    <source>
        <dbReference type="ARBA" id="ARBA00023136"/>
    </source>
</evidence>
<accession>A0A1E4TX12</accession>
<keyword evidence="5 8" id="KW-1133">Transmembrane helix</keyword>
<keyword evidence="6 8" id="KW-0534">Nitrate assimilation</keyword>
<feature type="transmembrane region" description="Helical" evidence="8">
    <location>
        <begin position="34"/>
        <end position="52"/>
    </location>
</feature>
<proteinExistence type="inferred from homology"/>
<dbReference type="GO" id="GO:0015112">
    <property type="term" value="F:nitrate transmembrane transporter activity"/>
    <property type="evidence" value="ECO:0007669"/>
    <property type="project" value="UniProtKB-UniRule"/>
</dbReference>
<feature type="transmembrane region" description="Helical" evidence="8">
    <location>
        <begin position="451"/>
        <end position="473"/>
    </location>
</feature>
<feature type="transmembrane region" description="Helical" evidence="8">
    <location>
        <begin position="101"/>
        <end position="122"/>
    </location>
</feature>
<feature type="transmembrane region" description="Helical" evidence="8">
    <location>
        <begin position="416"/>
        <end position="439"/>
    </location>
</feature>
<dbReference type="GO" id="GO:0042128">
    <property type="term" value="P:nitrate assimilation"/>
    <property type="evidence" value="ECO:0007669"/>
    <property type="project" value="UniProtKB-UniRule"/>
</dbReference>
<feature type="transmembrane region" description="Helical" evidence="8">
    <location>
        <begin position="162"/>
        <end position="182"/>
    </location>
</feature>
<dbReference type="InterPro" id="IPR011701">
    <property type="entry name" value="MFS"/>
</dbReference>
<reference evidence="11" key="1">
    <citation type="submission" date="2016-05" db="EMBL/GenBank/DDBJ databases">
        <title>Comparative genomics of biotechnologically important yeasts.</title>
        <authorList>
            <consortium name="DOE Joint Genome Institute"/>
            <person name="Riley R."/>
            <person name="Haridas S."/>
            <person name="Wolfe K.H."/>
            <person name="Lopes M.R."/>
            <person name="Hittinger C.T."/>
            <person name="Goker M."/>
            <person name="Salamov A."/>
            <person name="Wisecaver J."/>
            <person name="Long T.M."/>
            <person name="Aerts A.L."/>
            <person name="Barry K."/>
            <person name="Choi C."/>
            <person name="Clum A."/>
            <person name="Coughlan A.Y."/>
            <person name="Deshpande S."/>
            <person name="Douglass A.P."/>
            <person name="Hanson S.J."/>
            <person name="Klenk H.-P."/>
            <person name="Labutti K."/>
            <person name="Lapidus A."/>
            <person name="Lindquist E."/>
            <person name="Lipzen A."/>
            <person name="Meier-Kolthoff J.P."/>
            <person name="Ohm R.A."/>
            <person name="Otillar R.P."/>
            <person name="Pangilinan J."/>
            <person name="Peng Y."/>
            <person name="Rokas A."/>
            <person name="Rosa C.A."/>
            <person name="Scheuner C."/>
            <person name="Sibirny A.A."/>
            <person name="Slot J.C."/>
            <person name="Stielow J.B."/>
            <person name="Sun H."/>
            <person name="Kurtzman C.P."/>
            <person name="Blackwell M."/>
            <person name="Grigoriev I.V."/>
            <person name="Jeffries T.W."/>
        </authorList>
    </citation>
    <scope>NUCLEOTIDE SEQUENCE [LARGE SCALE GENOMIC DNA]</scope>
    <source>
        <strain evidence="11">NRRL Y-2460</strain>
    </source>
</reference>
<feature type="transmembrane region" description="Helical" evidence="8">
    <location>
        <begin position="128"/>
        <end position="150"/>
    </location>
</feature>
<keyword evidence="3 8" id="KW-0813">Transport</keyword>
<evidence type="ECO:0000256" key="3">
    <source>
        <dbReference type="ARBA" id="ARBA00022448"/>
    </source>
</evidence>
<keyword evidence="11" id="KW-1185">Reference proteome</keyword>
<dbReference type="OrthoDB" id="434240at2759"/>
<dbReference type="InterPro" id="IPR036259">
    <property type="entry name" value="MFS_trans_sf"/>
</dbReference>
<feature type="transmembrane region" description="Helical" evidence="8">
    <location>
        <begin position="318"/>
        <end position="338"/>
    </location>
</feature>
<dbReference type="InterPro" id="IPR044772">
    <property type="entry name" value="NO3_transporter"/>
</dbReference>
<feature type="domain" description="Major facilitator superfamily (MFS) profile" evidence="9">
    <location>
        <begin position="34"/>
        <end position="508"/>
    </location>
</feature>
<evidence type="ECO:0000259" key="9">
    <source>
        <dbReference type="PROSITE" id="PS50850"/>
    </source>
</evidence>
<dbReference type="GO" id="GO:0005886">
    <property type="term" value="C:plasma membrane"/>
    <property type="evidence" value="ECO:0007669"/>
    <property type="project" value="UniProtKB-SubCell"/>
</dbReference>
<dbReference type="PROSITE" id="PS50850">
    <property type="entry name" value="MFS"/>
    <property type="match status" value="1"/>
</dbReference>
<evidence type="ECO:0000256" key="8">
    <source>
        <dbReference type="RuleBase" id="RU366033"/>
    </source>
</evidence>
<organism evidence="10 11">
    <name type="scientific">Pachysolen tannophilus NRRL Y-2460</name>
    <dbReference type="NCBI Taxonomy" id="669874"/>
    <lineage>
        <taxon>Eukaryota</taxon>
        <taxon>Fungi</taxon>
        <taxon>Dikarya</taxon>
        <taxon>Ascomycota</taxon>
        <taxon>Saccharomycotina</taxon>
        <taxon>Pichiomycetes</taxon>
        <taxon>Pachysolenaceae</taxon>
        <taxon>Pachysolen</taxon>
    </lineage>
</organism>
<dbReference type="NCBIfam" id="TIGR00886">
    <property type="entry name" value="2A0108"/>
    <property type="match status" value="1"/>
</dbReference>
<gene>
    <name evidence="10" type="ORF">PACTADRAFT_80314</name>
</gene>
<keyword evidence="7 8" id="KW-0472">Membrane</keyword>